<evidence type="ECO:0000256" key="1">
    <source>
        <dbReference type="ARBA" id="ARBA00004225"/>
    </source>
</evidence>
<evidence type="ECO:0000256" key="4">
    <source>
        <dbReference type="ARBA" id="ARBA00022692"/>
    </source>
</evidence>
<sequence length="263" mass="28733">AMETSIVIEAFGKSFCCDLRLSSLDLQLTALQSVLSILEHAIRASGRAEDQSFLQLQVDEVEELRQRLFAESIQVAVPECEEELLEIEDLFEEKKALSPPSKAMLSPLSHMSEVAPRNLPGMTFEEEMFFSCSSSTSSTSSSPEVDPDGSTAAPARRVSRLYFVVYELLTRQLGKGDLSSFVAGGCAGASAWACVYPIDVIKTRWTTAQAGVYSSVLQCFRTTTKQGGWGALLSGFGATMARAWPQHAVVFCTYELIKSTLSR</sequence>
<evidence type="ECO:0000256" key="6">
    <source>
        <dbReference type="ARBA" id="ARBA00022989"/>
    </source>
</evidence>
<dbReference type="InterPro" id="IPR050567">
    <property type="entry name" value="Mitochondrial_Carrier"/>
</dbReference>
<gene>
    <name evidence="11" type="ORF">SCF082_LOCUS44232</name>
</gene>
<proteinExistence type="inferred from homology"/>
<organism evidence="11 12">
    <name type="scientific">Durusdinium trenchii</name>
    <dbReference type="NCBI Taxonomy" id="1381693"/>
    <lineage>
        <taxon>Eukaryota</taxon>
        <taxon>Sar</taxon>
        <taxon>Alveolata</taxon>
        <taxon>Dinophyceae</taxon>
        <taxon>Suessiales</taxon>
        <taxon>Symbiodiniaceae</taxon>
        <taxon>Durusdinium</taxon>
    </lineage>
</organism>
<evidence type="ECO:0000256" key="8">
    <source>
        <dbReference type="ARBA" id="ARBA00023136"/>
    </source>
</evidence>
<feature type="repeat" description="Solcar" evidence="9">
    <location>
        <begin position="175"/>
        <end position="260"/>
    </location>
</feature>
<dbReference type="PANTHER" id="PTHR45624:SF10">
    <property type="entry name" value="SLC (SOLUTE CARRIER) HOMOLOG"/>
    <property type="match status" value="1"/>
</dbReference>
<protein>
    <submittedName>
        <fullName evidence="11">Mitochondrial arginine transporter BAC2 (Mitochondrial basic amino acid carrier 2) (AtMBAC2)</fullName>
    </submittedName>
</protein>
<evidence type="ECO:0000256" key="3">
    <source>
        <dbReference type="ARBA" id="ARBA00022448"/>
    </source>
</evidence>
<evidence type="ECO:0000256" key="2">
    <source>
        <dbReference type="ARBA" id="ARBA00006375"/>
    </source>
</evidence>
<reference evidence="11 12" key="1">
    <citation type="submission" date="2024-02" db="EMBL/GenBank/DDBJ databases">
        <authorList>
            <person name="Chen Y."/>
            <person name="Shah S."/>
            <person name="Dougan E. K."/>
            <person name="Thang M."/>
            <person name="Chan C."/>
        </authorList>
    </citation>
    <scope>NUCLEOTIDE SEQUENCE [LARGE SCALE GENOMIC DNA]</scope>
</reference>
<keyword evidence="8 9" id="KW-0472">Membrane</keyword>
<evidence type="ECO:0000256" key="5">
    <source>
        <dbReference type="ARBA" id="ARBA00022737"/>
    </source>
</evidence>
<accession>A0ABP0R436</accession>
<dbReference type="PANTHER" id="PTHR45624">
    <property type="entry name" value="MITOCHONDRIAL BASIC AMINO ACIDS TRANSPORTER-RELATED"/>
    <property type="match status" value="1"/>
</dbReference>
<evidence type="ECO:0000256" key="9">
    <source>
        <dbReference type="PROSITE-ProRule" id="PRU00282"/>
    </source>
</evidence>
<evidence type="ECO:0000313" key="12">
    <source>
        <dbReference type="Proteomes" id="UP001642464"/>
    </source>
</evidence>
<comment type="subcellular location">
    <subcellularLocation>
        <location evidence="1">Mitochondrion membrane</location>
        <topology evidence="1">Multi-pass membrane protein</topology>
    </subcellularLocation>
</comment>
<dbReference type="EMBL" id="CAXAMM010040568">
    <property type="protein sequence ID" value="CAK9094071.1"/>
    <property type="molecule type" value="Genomic_DNA"/>
</dbReference>
<dbReference type="Proteomes" id="UP001642464">
    <property type="component" value="Unassembled WGS sequence"/>
</dbReference>
<keyword evidence="7" id="KW-0496">Mitochondrion</keyword>
<keyword evidence="4 9" id="KW-0812">Transmembrane</keyword>
<evidence type="ECO:0000313" key="11">
    <source>
        <dbReference type="EMBL" id="CAK9094071.1"/>
    </source>
</evidence>
<dbReference type="InterPro" id="IPR018108">
    <property type="entry name" value="MCP_transmembrane"/>
</dbReference>
<dbReference type="SUPFAM" id="SSF103506">
    <property type="entry name" value="Mitochondrial carrier"/>
    <property type="match status" value="1"/>
</dbReference>
<comment type="similarity">
    <text evidence="2 10">Belongs to the mitochondrial carrier (TC 2.A.29) family.</text>
</comment>
<keyword evidence="3 10" id="KW-0813">Transport</keyword>
<feature type="non-terminal residue" evidence="11">
    <location>
        <position position="1"/>
    </location>
</feature>
<dbReference type="Gene3D" id="1.50.40.10">
    <property type="entry name" value="Mitochondrial carrier domain"/>
    <property type="match status" value="1"/>
</dbReference>
<keyword evidence="5" id="KW-0677">Repeat</keyword>
<dbReference type="InterPro" id="IPR023395">
    <property type="entry name" value="MCP_dom_sf"/>
</dbReference>
<keyword evidence="12" id="KW-1185">Reference proteome</keyword>
<dbReference type="PROSITE" id="PS50920">
    <property type="entry name" value="SOLCAR"/>
    <property type="match status" value="1"/>
</dbReference>
<dbReference type="Pfam" id="PF00153">
    <property type="entry name" value="Mito_carr"/>
    <property type="match status" value="1"/>
</dbReference>
<keyword evidence="6" id="KW-1133">Transmembrane helix</keyword>
<comment type="caution">
    <text evidence="11">The sequence shown here is derived from an EMBL/GenBank/DDBJ whole genome shotgun (WGS) entry which is preliminary data.</text>
</comment>
<evidence type="ECO:0000256" key="7">
    <source>
        <dbReference type="ARBA" id="ARBA00023128"/>
    </source>
</evidence>
<evidence type="ECO:0000256" key="10">
    <source>
        <dbReference type="RuleBase" id="RU000488"/>
    </source>
</evidence>
<name>A0ABP0R436_9DINO</name>